<evidence type="ECO:0000313" key="2">
    <source>
        <dbReference type="Proteomes" id="UP001500751"/>
    </source>
</evidence>
<name>A0ABP5FZE8_9ACTN</name>
<accession>A0ABP5FZE8</accession>
<reference evidence="2" key="1">
    <citation type="journal article" date="2019" name="Int. J. Syst. Evol. Microbiol.">
        <title>The Global Catalogue of Microorganisms (GCM) 10K type strain sequencing project: providing services to taxonomists for standard genome sequencing and annotation.</title>
        <authorList>
            <consortium name="The Broad Institute Genomics Platform"/>
            <consortium name="The Broad Institute Genome Sequencing Center for Infectious Disease"/>
            <person name="Wu L."/>
            <person name="Ma J."/>
        </authorList>
    </citation>
    <scope>NUCLEOTIDE SEQUENCE [LARGE SCALE GENOMIC DNA]</scope>
    <source>
        <strain evidence="2">JCM 16014</strain>
    </source>
</reference>
<evidence type="ECO:0000313" key="1">
    <source>
        <dbReference type="EMBL" id="GAA2034013.1"/>
    </source>
</evidence>
<comment type="caution">
    <text evidence="1">The sequence shown here is derived from an EMBL/GenBank/DDBJ whole genome shotgun (WGS) entry which is preliminary data.</text>
</comment>
<dbReference type="Proteomes" id="UP001500751">
    <property type="component" value="Unassembled WGS sequence"/>
</dbReference>
<keyword evidence="2" id="KW-1185">Reference proteome</keyword>
<gene>
    <name evidence="1" type="ORF">GCM10009839_38160</name>
</gene>
<organism evidence="1 2">
    <name type="scientific">Catenulispora yoronensis</name>
    <dbReference type="NCBI Taxonomy" id="450799"/>
    <lineage>
        <taxon>Bacteria</taxon>
        <taxon>Bacillati</taxon>
        <taxon>Actinomycetota</taxon>
        <taxon>Actinomycetes</taxon>
        <taxon>Catenulisporales</taxon>
        <taxon>Catenulisporaceae</taxon>
        <taxon>Catenulispora</taxon>
    </lineage>
</organism>
<proteinExistence type="predicted"/>
<protein>
    <submittedName>
        <fullName evidence="1">Uncharacterized protein</fullName>
    </submittedName>
</protein>
<dbReference type="EMBL" id="BAAAQN010000020">
    <property type="protein sequence ID" value="GAA2034013.1"/>
    <property type="molecule type" value="Genomic_DNA"/>
</dbReference>
<sequence length="134" mass="13706">MFEAAVPTGSAAMPVKLPAPLAGTAEQAAPNGAAAAAPVMLGELLELLMPLVLPVLFELLPTAWVVEADVGIAVDLLELLLLHALAPAAIAAEHTRAATVLLRTATMISSLFFGCLGLASRGIRRRYGSGLVGI</sequence>